<comment type="caution">
    <text evidence="1">The sequence shown here is derived from an EMBL/GenBank/DDBJ whole genome shotgun (WGS) entry which is preliminary data.</text>
</comment>
<evidence type="ECO:0000313" key="2">
    <source>
        <dbReference type="Proteomes" id="UP001175000"/>
    </source>
</evidence>
<dbReference type="PANTHER" id="PTHR40780">
    <property type="entry name" value="DUF3669 DOMAIN-CONTAINING PROTEIN"/>
    <property type="match status" value="1"/>
</dbReference>
<proteinExistence type="predicted"/>
<protein>
    <recommendedName>
        <fullName evidence="3">DUF3669 domain-containing protein</fullName>
    </recommendedName>
</protein>
<sequence>MASPVDAHSIQNHPSSIFRDSLTHFTAIRATSNYTAPNTRGKAPIDILIPLLKAFYDEEGAAKTLWEAGHPEQDATSTMVVELERIYPLTKIARKALVEVFYEKGDWEQVLSSQGNEHYLVRPYLGRNRPRPVGKGVSVRNFPVYLEDVKKVGVDVGSLARELGKGYGAMHWGVGVNGDDVEFVFCTTLLQPDDASDPIRTTRIWLLDFGKCDVRNGSLWKHFSEGYMQVAETIIHVKGLSNRFSAQDFLREHEEYAEDILI</sequence>
<organism evidence="1 2">
    <name type="scientific">Immersiella caudata</name>
    <dbReference type="NCBI Taxonomy" id="314043"/>
    <lineage>
        <taxon>Eukaryota</taxon>
        <taxon>Fungi</taxon>
        <taxon>Dikarya</taxon>
        <taxon>Ascomycota</taxon>
        <taxon>Pezizomycotina</taxon>
        <taxon>Sordariomycetes</taxon>
        <taxon>Sordariomycetidae</taxon>
        <taxon>Sordariales</taxon>
        <taxon>Lasiosphaeriaceae</taxon>
        <taxon>Immersiella</taxon>
    </lineage>
</organism>
<dbReference type="PANTHER" id="PTHR40780:SF2">
    <property type="entry name" value="DUF3669 DOMAIN-CONTAINING PROTEIN"/>
    <property type="match status" value="1"/>
</dbReference>
<accession>A0AA39XGK4</accession>
<evidence type="ECO:0000313" key="1">
    <source>
        <dbReference type="EMBL" id="KAK0633618.1"/>
    </source>
</evidence>
<dbReference type="AlphaFoldDB" id="A0AA39XGK4"/>
<reference evidence="1" key="1">
    <citation type="submission" date="2023-06" db="EMBL/GenBank/DDBJ databases">
        <title>Genome-scale phylogeny and comparative genomics of the fungal order Sordariales.</title>
        <authorList>
            <consortium name="Lawrence Berkeley National Laboratory"/>
            <person name="Hensen N."/>
            <person name="Bonometti L."/>
            <person name="Westerberg I."/>
            <person name="Brannstrom I.O."/>
            <person name="Guillou S."/>
            <person name="Cros-Aarteil S."/>
            <person name="Calhoun S."/>
            <person name="Haridas S."/>
            <person name="Kuo A."/>
            <person name="Mondo S."/>
            <person name="Pangilinan J."/>
            <person name="Riley R."/>
            <person name="Labutti K."/>
            <person name="Andreopoulos B."/>
            <person name="Lipzen A."/>
            <person name="Chen C."/>
            <person name="Yanf M."/>
            <person name="Daum C."/>
            <person name="Ng V."/>
            <person name="Clum A."/>
            <person name="Steindorff A."/>
            <person name="Ohm R."/>
            <person name="Martin F."/>
            <person name="Silar P."/>
            <person name="Natvig D."/>
            <person name="Lalanne C."/>
            <person name="Gautier V."/>
            <person name="Ament-Velasquez S.L."/>
            <person name="Kruys A."/>
            <person name="Hutchinson M.I."/>
            <person name="Powell A.J."/>
            <person name="Barry K."/>
            <person name="Miller A.N."/>
            <person name="Grigoriev I.V."/>
            <person name="Debuchy R."/>
            <person name="Gladieux P."/>
            <person name="Thoren M.H."/>
            <person name="Johannesson H."/>
        </authorList>
    </citation>
    <scope>NUCLEOTIDE SEQUENCE</scope>
    <source>
        <strain evidence="1">CBS 606.72</strain>
    </source>
</reference>
<dbReference type="EMBL" id="JAULSU010000001">
    <property type="protein sequence ID" value="KAK0633618.1"/>
    <property type="molecule type" value="Genomic_DNA"/>
</dbReference>
<keyword evidence="2" id="KW-1185">Reference proteome</keyword>
<gene>
    <name evidence="1" type="ORF">B0T14DRAFT_561205</name>
</gene>
<dbReference type="Proteomes" id="UP001175000">
    <property type="component" value="Unassembled WGS sequence"/>
</dbReference>
<evidence type="ECO:0008006" key="3">
    <source>
        <dbReference type="Google" id="ProtNLM"/>
    </source>
</evidence>
<name>A0AA39XGK4_9PEZI</name>